<protein>
    <submittedName>
        <fullName evidence="2">2482_t:CDS:1</fullName>
    </submittedName>
</protein>
<dbReference type="Pfam" id="PF00564">
    <property type="entry name" value="PB1"/>
    <property type="match status" value="1"/>
</dbReference>
<reference evidence="2" key="1">
    <citation type="submission" date="2021-06" db="EMBL/GenBank/DDBJ databases">
        <authorList>
            <person name="Kallberg Y."/>
            <person name="Tangrot J."/>
            <person name="Rosling A."/>
        </authorList>
    </citation>
    <scope>NUCLEOTIDE SEQUENCE</scope>
    <source>
        <strain evidence="2">AZ414A</strain>
    </source>
</reference>
<dbReference type="AlphaFoldDB" id="A0A9N9FCV8"/>
<proteinExistence type="predicted"/>
<evidence type="ECO:0000313" key="3">
    <source>
        <dbReference type="Proteomes" id="UP000789706"/>
    </source>
</evidence>
<evidence type="ECO:0000313" key="2">
    <source>
        <dbReference type="EMBL" id="CAG8525004.1"/>
    </source>
</evidence>
<organism evidence="2 3">
    <name type="scientific">Diversispora eburnea</name>
    <dbReference type="NCBI Taxonomy" id="1213867"/>
    <lineage>
        <taxon>Eukaryota</taxon>
        <taxon>Fungi</taxon>
        <taxon>Fungi incertae sedis</taxon>
        <taxon>Mucoromycota</taxon>
        <taxon>Glomeromycotina</taxon>
        <taxon>Glomeromycetes</taxon>
        <taxon>Diversisporales</taxon>
        <taxon>Diversisporaceae</taxon>
        <taxon>Diversispora</taxon>
    </lineage>
</organism>
<dbReference type="OrthoDB" id="2419370at2759"/>
<dbReference type="Gene3D" id="3.10.20.90">
    <property type="entry name" value="Phosphatidylinositol 3-kinase Catalytic Subunit, Chain A, domain 1"/>
    <property type="match status" value="1"/>
</dbReference>
<dbReference type="SUPFAM" id="SSF54277">
    <property type="entry name" value="CAD &amp; PB1 domains"/>
    <property type="match status" value="1"/>
</dbReference>
<dbReference type="PROSITE" id="PS51745">
    <property type="entry name" value="PB1"/>
    <property type="match status" value="1"/>
</dbReference>
<dbReference type="CDD" id="cd05992">
    <property type="entry name" value="PB1"/>
    <property type="match status" value="1"/>
</dbReference>
<name>A0A9N9FCV8_9GLOM</name>
<gene>
    <name evidence="2" type="ORF">DEBURN_LOCUS5855</name>
</gene>
<keyword evidence="3" id="KW-1185">Reference proteome</keyword>
<dbReference type="Proteomes" id="UP000789706">
    <property type="component" value="Unassembled WGS sequence"/>
</dbReference>
<dbReference type="EMBL" id="CAJVPK010000549">
    <property type="protein sequence ID" value="CAG8525004.1"/>
    <property type="molecule type" value="Genomic_DNA"/>
</dbReference>
<accession>A0A9N9FCV8</accession>
<dbReference type="InterPro" id="IPR053793">
    <property type="entry name" value="PB1-like"/>
</dbReference>
<evidence type="ECO:0000259" key="1">
    <source>
        <dbReference type="PROSITE" id="PS51745"/>
    </source>
</evidence>
<comment type="caution">
    <text evidence="2">The sequence shown here is derived from an EMBL/GenBank/DDBJ whole genome shotgun (WGS) entry which is preliminary data.</text>
</comment>
<sequence>MGQTTTFKISTIPPYSITRRFSIPTSNISWYKFETKVREIFQINPNVPIGLTYTDEEGDEITFSSEIEFQEIFAALKLENGLVKGNKKLQDIYNNNRNTLIRSKSVNIFRKDNMIKSENVDLKRGDHCIDVETIFNTETNAENIENKDNPNSHTVVKNEVKVIKFGLLIFYPEKVEKVEKRSPVCAQQ</sequence>
<dbReference type="InterPro" id="IPR000270">
    <property type="entry name" value="PB1_dom"/>
</dbReference>
<feature type="domain" description="PB1" evidence="1">
    <location>
        <begin position="4"/>
        <end position="86"/>
    </location>
</feature>